<accession>A0ACC2I9L7</accession>
<name>A0ACC2I9L7_9PLEO</name>
<keyword evidence="2" id="KW-1185">Reference proteome</keyword>
<dbReference type="EMBL" id="JAPHNI010000375">
    <property type="protein sequence ID" value="KAJ8111787.1"/>
    <property type="molecule type" value="Genomic_DNA"/>
</dbReference>
<evidence type="ECO:0000313" key="1">
    <source>
        <dbReference type="EMBL" id="KAJ8111787.1"/>
    </source>
</evidence>
<gene>
    <name evidence="1" type="ORF">OPT61_g5704</name>
</gene>
<protein>
    <submittedName>
        <fullName evidence="1">Uncharacterized protein</fullName>
    </submittedName>
</protein>
<organism evidence="1 2">
    <name type="scientific">Boeremia exigua</name>
    <dbReference type="NCBI Taxonomy" id="749465"/>
    <lineage>
        <taxon>Eukaryota</taxon>
        <taxon>Fungi</taxon>
        <taxon>Dikarya</taxon>
        <taxon>Ascomycota</taxon>
        <taxon>Pezizomycotina</taxon>
        <taxon>Dothideomycetes</taxon>
        <taxon>Pleosporomycetidae</taxon>
        <taxon>Pleosporales</taxon>
        <taxon>Pleosporineae</taxon>
        <taxon>Didymellaceae</taxon>
        <taxon>Boeremia</taxon>
    </lineage>
</organism>
<evidence type="ECO:0000313" key="2">
    <source>
        <dbReference type="Proteomes" id="UP001153331"/>
    </source>
</evidence>
<dbReference type="Proteomes" id="UP001153331">
    <property type="component" value="Unassembled WGS sequence"/>
</dbReference>
<sequence length="487" mass="53833">MSPAKKPPRKAWTEVAEAAQSYRDATMAALSPSAPRVPSDLPKNVLHLPEQLLDQSASSITTLLPEELLQRLATGKVSAVQVTTAYLQRAAVAQGLSNCLTELLPSLALNRAKELDAYYQEHQRPIGPLHGLPISLKEHLGIQGLRCTTGYVSHWDTIAKEDAHIIQVLRDAGAVFHCRTTIPQTMMHLETDSNLYGVTTNPHNSNLTSGGSSGGEGALVALRDSCIGIGSDVGGSIRSPAANCGVYGLKPTAFRLPTDGWGYMMAAADTVETVLGPLSTSLGGLQVLMRTIIDSEPWVEEPALIPMPWRSYSIPADRPLRLGVLWHDETPWRPLSEWIIKDNPCVKKLSVGELAYWFEEREAYRKEYALHWKKNGIDALLCPVGPGVAPRHNTARYWSYTSQWNLLDYPGLVFPVCKVDKEQDNWKDDEPVLGELDEENRALWDPEEFHGAPVGLQLVGRRFEDEKIVAILEHITKLIGLPFETFD</sequence>
<reference evidence="1" key="1">
    <citation type="submission" date="2022-11" db="EMBL/GenBank/DDBJ databases">
        <title>Genome Sequence of Boeremia exigua.</title>
        <authorList>
            <person name="Buettner E."/>
        </authorList>
    </citation>
    <scope>NUCLEOTIDE SEQUENCE</scope>
    <source>
        <strain evidence="1">CU02</strain>
    </source>
</reference>
<proteinExistence type="predicted"/>
<comment type="caution">
    <text evidence="1">The sequence shown here is derived from an EMBL/GenBank/DDBJ whole genome shotgun (WGS) entry which is preliminary data.</text>
</comment>